<dbReference type="GO" id="GO:0005615">
    <property type="term" value="C:extracellular space"/>
    <property type="evidence" value="ECO:0007669"/>
    <property type="project" value="InterPro"/>
</dbReference>
<name>A0A5S4F4C3_9ACTN</name>
<evidence type="ECO:0000313" key="3">
    <source>
        <dbReference type="EMBL" id="TMR10906.1"/>
    </source>
</evidence>
<dbReference type="Pfam" id="PF00079">
    <property type="entry name" value="Serpin"/>
    <property type="match status" value="1"/>
</dbReference>
<dbReference type="GO" id="GO:0004867">
    <property type="term" value="F:serine-type endopeptidase inhibitor activity"/>
    <property type="evidence" value="ECO:0007669"/>
    <property type="project" value="InterPro"/>
</dbReference>
<gene>
    <name evidence="3" type="ORF">ETD86_37720</name>
</gene>
<dbReference type="InterPro" id="IPR000215">
    <property type="entry name" value="Serpin_fam"/>
</dbReference>
<dbReference type="InterPro" id="IPR023796">
    <property type="entry name" value="Serpin_dom"/>
</dbReference>
<dbReference type="SMART" id="SM00093">
    <property type="entry name" value="SERPIN"/>
    <property type="match status" value="1"/>
</dbReference>
<accession>A0A5S4F4C3</accession>
<dbReference type="PANTHER" id="PTHR11461">
    <property type="entry name" value="SERINE PROTEASE INHIBITOR, SERPIN"/>
    <property type="match status" value="1"/>
</dbReference>
<reference evidence="3 4" key="1">
    <citation type="submission" date="2019-05" db="EMBL/GenBank/DDBJ databases">
        <title>Draft genome sequence of Nonomuraea turkmeniaca DSM 43926.</title>
        <authorList>
            <person name="Saricaoglu S."/>
            <person name="Isik K."/>
        </authorList>
    </citation>
    <scope>NUCLEOTIDE SEQUENCE [LARGE SCALE GENOMIC DNA]</scope>
    <source>
        <strain evidence="3 4">DSM 43926</strain>
    </source>
</reference>
<comment type="caution">
    <text evidence="3">The sequence shown here is derived from an EMBL/GenBank/DDBJ whole genome shotgun (WGS) entry which is preliminary data.</text>
</comment>
<dbReference type="OrthoDB" id="4847668at2"/>
<dbReference type="PANTHER" id="PTHR11461:SF211">
    <property type="entry name" value="GH10112P-RELATED"/>
    <property type="match status" value="1"/>
</dbReference>
<protein>
    <recommendedName>
        <fullName evidence="2">Serpin domain-containing protein</fullName>
    </recommendedName>
</protein>
<dbReference type="Proteomes" id="UP000309128">
    <property type="component" value="Unassembled WGS sequence"/>
</dbReference>
<sequence>MRNPVNGLTARWAAALGSGESSVMSGACVWPLLACLAAAADGPGRGELSRAVGADVTAVPGVLQALRGPAVRSAIGLWTARTLPLRPSWLATLPPGLRGELTGDPATDGRNLDAWASAQTGGLIPAMPVAPAENLRLILAGALTVRTTWLRPFQDGYGVVHSGPWAGREVAVLRRDTVVLDRLRVADTPSGLLTMVRVMGSGGVDVHLLLGEHDTAGEVLTAGIGALTAPTVGTSGPGVTVTVVPSHTPEDILHVTVPRFTVASTHDLLRLPEVFGLGTVTDARHGHFPGISPEQLAIDQAAQAAVAVFSATGFESAAVTALAAAPGGALPPAPYRVRQVEVEFARPFGFLAVERRSGLILTAGWVAHPEPWRPVAG</sequence>
<keyword evidence="4" id="KW-1185">Reference proteome</keyword>
<dbReference type="RefSeq" id="WP_138671431.1">
    <property type="nucleotide sequence ID" value="NZ_VCKY01000173.1"/>
</dbReference>
<feature type="domain" description="Serpin" evidence="2">
    <location>
        <begin position="5"/>
        <end position="369"/>
    </location>
</feature>
<comment type="similarity">
    <text evidence="1">Belongs to the serpin family.</text>
</comment>
<evidence type="ECO:0000313" key="4">
    <source>
        <dbReference type="Proteomes" id="UP000309128"/>
    </source>
</evidence>
<dbReference type="InterPro" id="IPR036186">
    <property type="entry name" value="Serpin_sf"/>
</dbReference>
<evidence type="ECO:0000259" key="2">
    <source>
        <dbReference type="SMART" id="SM00093"/>
    </source>
</evidence>
<dbReference type="SUPFAM" id="SSF56574">
    <property type="entry name" value="Serpins"/>
    <property type="match status" value="2"/>
</dbReference>
<dbReference type="InterPro" id="IPR042178">
    <property type="entry name" value="Serpin_sf_1"/>
</dbReference>
<proteinExistence type="inferred from homology"/>
<dbReference type="Gene3D" id="3.30.497.10">
    <property type="entry name" value="Antithrombin, subunit I, domain 2"/>
    <property type="match status" value="2"/>
</dbReference>
<evidence type="ECO:0000256" key="1">
    <source>
        <dbReference type="RuleBase" id="RU000411"/>
    </source>
</evidence>
<organism evidence="3 4">
    <name type="scientific">Nonomuraea turkmeniaca</name>
    <dbReference type="NCBI Taxonomy" id="103838"/>
    <lineage>
        <taxon>Bacteria</taxon>
        <taxon>Bacillati</taxon>
        <taxon>Actinomycetota</taxon>
        <taxon>Actinomycetes</taxon>
        <taxon>Streptosporangiales</taxon>
        <taxon>Streptosporangiaceae</taxon>
        <taxon>Nonomuraea</taxon>
    </lineage>
</organism>
<dbReference type="AlphaFoldDB" id="A0A5S4F4C3"/>
<dbReference type="EMBL" id="VCKY01000173">
    <property type="protein sequence ID" value="TMR10906.1"/>
    <property type="molecule type" value="Genomic_DNA"/>
</dbReference>